<feature type="domain" description="Methyltransferase" evidence="1">
    <location>
        <begin position="33"/>
        <end position="133"/>
    </location>
</feature>
<proteinExistence type="predicted"/>
<dbReference type="PANTHER" id="PTHR43861:SF1">
    <property type="entry name" value="TRANS-ACONITATE 2-METHYLTRANSFERASE"/>
    <property type="match status" value="1"/>
</dbReference>
<dbReference type="GO" id="GO:0030798">
    <property type="term" value="F:trans-aconitate 2-methyltransferase activity"/>
    <property type="evidence" value="ECO:0007669"/>
    <property type="project" value="InterPro"/>
</dbReference>
<dbReference type="CDD" id="cd02440">
    <property type="entry name" value="AdoMet_MTases"/>
    <property type="match status" value="1"/>
</dbReference>
<protein>
    <submittedName>
        <fullName evidence="2">Trans-aconitate 2-methyltransferase</fullName>
    </submittedName>
</protein>
<dbReference type="InterPro" id="IPR025714">
    <property type="entry name" value="Methyltranfer_dom"/>
</dbReference>
<dbReference type="InterPro" id="IPR023149">
    <property type="entry name" value="Trans_acon_MeTrfase_C"/>
</dbReference>
<dbReference type="EMBL" id="FOQO01000004">
    <property type="protein sequence ID" value="SFI53937.1"/>
    <property type="molecule type" value="Genomic_DNA"/>
</dbReference>
<keyword evidence="2" id="KW-0808">Transferase</keyword>
<gene>
    <name evidence="2" type="ORF">SAMN05444682_104284</name>
</gene>
<dbReference type="STRING" id="1477437.SAMN05444682_104284"/>
<keyword evidence="3" id="KW-1185">Reference proteome</keyword>
<keyword evidence="2" id="KW-0489">Methyltransferase</keyword>
<dbReference type="InterPro" id="IPR029063">
    <property type="entry name" value="SAM-dependent_MTases_sf"/>
</dbReference>
<dbReference type="OrthoDB" id="9789123at2"/>
<sequence length="255" mass="29182">MPWNPELYNQFKQIRYKPFYDLVNLISAENVKNCVDIGCGTGEQTSILSEKFENVNFLGIDSSEEMLNESNQFTKDNLHFEWVTIEEFAHSTLTWDLIFSNAALQWSDNHAVLFPKLIANLNSGGQFAVQMPFQPENVLNTILLEIVTEKPFVDLLRGFIRNSPVLTIDDYTKLLFDCGLKGLNVSLKVYPIIATSEIELYNFISGSALIPYMERLDRAGQELLKSVFIQRIQTHFISFPAIYPFKRILMYGVSG</sequence>
<dbReference type="GO" id="GO:0032259">
    <property type="term" value="P:methylation"/>
    <property type="evidence" value="ECO:0007669"/>
    <property type="project" value="UniProtKB-KW"/>
</dbReference>
<evidence type="ECO:0000259" key="1">
    <source>
        <dbReference type="Pfam" id="PF13847"/>
    </source>
</evidence>
<dbReference type="Gene3D" id="1.10.150.290">
    <property type="entry name" value="S-adenosyl-L-methionine-dependent methyltransferases"/>
    <property type="match status" value="1"/>
</dbReference>
<dbReference type="Proteomes" id="UP000198670">
    <property type="component" value="Unassembled WGS sequence"/>
</dbReference>
<dbReference type="Pfam" id="PF13847">
    <property type="entry name" value="Methyltransf_31"/>
    <property type="match status" value="1"/>
</dbReference>
<accession>A0A1I3J0Z7</accession>
<evidence type="ECO:0000313" key="2">
    <source>
        <dbReference type="EMBL" id="SFI53937.1"/>
    </source>
</evidence>
<dbReference type="RefSeq" id="WP_090626531.1">
    <property type="nucleotide sequence ID" value="NZ_FOQO01000004.1"/>
</dbReference>
<dbReference type="SUPFAM" id="SSF53335">
    <property type="entry name" value="S-adenosyl-L-methionine-dependent methyltransferases"/>
    <property type="match status" value="1"/>
</dbReference>
<evidence type="ECO:0000313" key="3">
    <source>
        <dbReference type="Proteomes" id="UP000198670"/>
    </source>
</evidence>
<reference evidence="2 3" key="1">
    <citation type="submission" date="2016-10" db="EMBL/GenBank/DDBJ databases">
        <authorList>
            <person name="de Groot N.N."/>
        </authorList>
    </citation>
    <scope>NUCLEOTIDE SEQUENCE [LARGE SCALE GENOMIC DNA]</scope>
    <source>
        <strain evidence="2 3">RK1</strain>
    </source>
</reference>
<dbReference type="PANTHER" id="PTHR43861">
    <property type="entry name" value="TRANS-ACONITATE 2-METHYLTRANSFERASE-RELATED"/>
    <property type="match status" value="1"/>
</dbReference>
<dbReference type="Gene3D" id="3.40.50.150">
    <property type="entry name" value="Vaccinia Virus protein VP39"/>
    <property type="match status" value="1"/>
</dbReference>
<name>A0A1I3J0Z7_9SPHI</name>
<dbReference type="AlphaFoldDB" id="A0A1I3J0Z7"/>
<organism evidence="2 3">
    <name type="scientific">Parapedobacter indicus</name>
    <dbReference type="NCBI Taxonomy" id="1477437"/>
    <lineage>
        <taxon>Bacteria</taxon>
        <taxon>Pseudomonadati</taxon>
        <taxon>Bacteroidota</taxon>
        <taxon>Sphingobacteriia</taxon>
        <taxon>Sphingobacteriales</taxon>
        <taxon>Sphingobacteriaceae</taxon>
        <taxon>Parapedobacter</taxon>
    </lineage>
</organism>